<dbReference type="Gene3D" id="3.40.50.20">
    <property type="match status" value="1"/>
</dbReference>
<dbReference type="PANTHER" id="PTHR43585:SF2">
    <property type="entry name" value="ATP-GRASP ENZYME FSQD"/>
    <property type="match status" value="1"/>
</dbReference>
<dbReference type="EMBL" id="JADGJQ010000030">
    <property type="protein sequence ID" value="KAJ3177880.1"/>
    <property type="molecule type" value="Genomic_DNA"/>
</dbReference>
<evidence type="ECO:0000313" key="6">
    <source>
        <dbReference type="EMBL" id="KAJ3177880.1"/>
    </source>
</evidence>
<gene>
    <name evidence="6" type="ORF">HDU87_004162</name>
</gene>
<keyword evidence="1" id="KW-0436">Ligase</keyword>
<comment type="caution">
    <text evidence="6">The sequence shown here is derived from an EMBL/GenBank/DDBJ whole genome shotgun (WGS) entry which is preliminary data.</text>
</comment>
<dbReference type="InterPro" id="IPR011761">
    <property type="entry name" value="ATP-grasp"/>
</dbReference>
<keyword evidence="2 4" id="KW-0547">Nucleotide-binding</keyword>
<evidence type="ECO:0000256" key="1">
    <source>
        <dbReference type="ARBA" id="ARBA00022598"/>
    </source>
</evidence>
<dbReference type="Pfam" id="PF13535">
    <property type="entry name" value="ATP-grasp_4"/>
    <property type="match status" value="1"/>
</dbReference>
<sequence length="477" mass="52813">MVDRKNSQRDVSETSEHSWLRDFCLMLFVMERATTPTVVLVLDEVGTPTINNTVSYTGFLTKEDNVRLILISSLGALTAEDKANALDFVELKTPTTNGLLEVHALRLHAKHGIHKIYTKQEDLILRAALLRDLLGITSGLSHQDALPFRDKELMKRCTSEKGFPVPPFSRIFSPASLLAFLQKHPLPVIIKPSLGSASAGIRVVKTQEELEHYLEHEYYARIDDAGRCLDYSGDILAEAFVEGQMFHVNGFARDGVLTEVWPFLYINTNLGFTEGRAYGNVLVPPSDPRHARLLDATRRLLAALPKVDDLVFHLELFDVGGEFHLCEIAARRPGGSIGTLISAAEGGALTASDTSRSQNLFPEFEFRTSLGLEHRRSHHPESPKRRHPNYTIGDLLIPRQLGMLTQIPAASACTLPNTQYFPFAKVGSVYEGFSMSTMNTAARFVVQMDNGTVEGMDSTLAAAAAWFESEVQYDAPA</sequence>
<dbReference type="PANTHER" id="PTHR43585">
    <property type="entry name" value="FUMIPYRROLE BIOSYNTHESIS PROTEIN C"/>
    <property type="match status" value="1"/>
</dbReference>
<dbReference type="PROSITE" id="PS50975">
    <property type="entry name" value="ATP_GRASP"/>
    <property type="match status" value="1"/>
</dbReference>
<dbReference type="GO" id="GO:0016874">
    <property type="term" value="F:ligase activity"/>
    <property type="evidence" value="ECO:0007669"/>
    <property type="project" value="UniProtKB-KW"/>
</dbReference>
<evidence type="ECO:0000259" key="5">
    <source>
        <dbReference type="PROSITE" id="PS50975"/>
    </source>
</evidence>
<dbReference type="InterPro" id="IPR013815">
    <property type="entry name" value="ATP_grasp_subdomain_1"/>
</dbReference>
<accession>A0AAD5TJI4</accession>
<keyword evidence="7" id="KW-1185">Reference proteome</keyword>
<name>A0AAD5TJI4_9FUNG</name>
<dbReference type="InterPro" id="IPR052032">
    <property type="entry name" value="ATP-dep_AA_Ligase"/>
</dbReference>
<dbReference type="Gene3D" id="3.30.470.20">
    <property type="entry name" value="ATP-grasp fold, B domain"/>
    <property type="match status" value="1"/>
</dbReference>
<evidence type="ECO:0000256" key="3">
    <source>
        <dbReference type="ARBA" id="ARBA00022840"/>
    </source>
</evidence>
<protein>
    <recommendedName>
        <fullName evidence="5">ATP-grasp domain-containing protein</fullName>
    </recommendedName>
</protein>
<dbReference type="Proteomes" id="UP001212152">
    <property type="component" value="Unassembled WGS sequence"/>
</dbReference>
<feature type="domain" description="ATP-grasp" evidence="5">
    <location>
        <begin position="155"/>
        <end position="358"/>
    </location>
</feature>
<evidence type="ECO:0000313" key="7">
    <source>
        <dbReference type="Proteomes" id="UP001212152"/>
    </source>
</evidence>
<dbReference type="GO" id="GO:0005524">
    <property type="term" value="F:ATP binding"/>
    <property type="evidence" value="ECO:0007669"/>
    <property type="project" value="UniProtKB-UniRule"/>
</dbReference>
<keyword evidence="3 4" id="KW-0067">ATP-binding</keyword>
<dbReference type="SUPFAM" id="SSF56059">
    <property type="entry name" value="Glutathione synthetase ATP-binding domain-like"/>
    <property type="match status" value="1"/>
</dbReference>
<proteinExistence type="predicted"/>
<evidence type="ECO:0000256" key="4">
    <source>
        <dbReference type="PROSITE-ProRule" id="PRU00409"/>
    </source>
</evidence>
<organism evidence="6 7">
    <name type="scientific">Geranomyces variabilis</name>
    <dbReference type="NCBI Taxonomy" id="109894"/>
    <lineage>
        <taxon>Eukaryota</taxon>
        <taxon>Fungi</taxon>
        <taxon>Fungi incertae sedis</taxon>
        <taxon>Chytridiomycota</taxon>
        <taxon>Chytridiomycota incertae sedis</taxon>
        <taxon>Chytridiomycetes</taxon>
        <taxon>Spizellomycetales</taxon>
        <taxon>Powellomycetaceae</taxon>
        <taxon>Geranomyces</taxon>
    </lineage>
</organism>
<evidence type="ECO:0000256" key="2">
    <source>
        <dbReference type="ARBA" id="ARBA00022741"/>
    </source>
</evidence>
<dbReference type="GO" id="GO:0046872">
    <property type="term" value="F:metal ion binding"/>
    <property type="evidence" value="ECO:0007669"/>
    <property type="project" value="InterPro"/>
</dbReference>
<reference evidence="6" key="1">
    <citation type="submission" date="2020-05" db="EMBL/GenBank/DDBJ databases">
        <title>Phylogenomic resolution of chytrid fungi.</title>
        <authorList>
            <person name="Stajich J.E."/>
            <person name="Amses K."/>
            <person name="Simmons R."/>
            <person name="Seto K."/>
            <person name="Myers J."/>
            <person name="Bonds A."/>
            <person name="Quandt C.A."/>
            <person name="Barry K."/>
            <person name="Liu P."/>
            <person name="Grigoriev I."/>
            <person name="Longcore J.E."/>
            <person name="James T.Y."/>
        </authorList>
    </citation>
    <scope>NUCLEOTIDE SEQUENCE</scope>
    <source>
        <strain evidence="6">JEL0379</strain>
    </source>
</reference>
<dbReference type="AlphaFoldDB" id="A0AAD5TJI4"/>
<dbReference type="Gene3D" id="3.30.1490.20">
    <property type="entry name" value="ATP-grasp fold, A domain"/>
    <property type="match status" value="1"/>
</dbReference>